<dbReference type="AlphaFoldDB" id="A0A9D4BNR3"/>
<proteinExistence type="predicted"/>
<dbReference type="Proteomes" id="UP000828390">
    <property type="component" value="Unassembled WGS sequence"/>
</dbReference>
<gene>
    <name evidence="1" type="ORF">DPMN_077931</name>
</gene>
<accession>A0A9D4BNR3</accession>
<organism evidence="1 2">
    <name type="scientific">Dreissena polymorpha</name>
    <name type="common">Zebra mussel</name>
    <name type="synonym">Mytilus polymorpha</name>
    <dbReference type="NCBI Taxonomy" id="45954"/>
    <lineage>
        <taxon>Eukaryota</taxon>
        <taxon>Metazoa</taxon>
        <taxon>Spiralia</taxon>
        <taxon>Lophotrochozoa</taxon>
        <taxon>Mollusca</taxon>
        <taxon>Bivalvia</taxon>
        <taxon>Autobranchia</taxon>
        <taxon>Heteroconchia</taxon>
        <taxon>Euheterodonta</taxon>
        <taxon>Imparidentia</taxon>
        <taxon>Neoheterodontei</taxon>
        <taxon>Myida</taxon>
        <taxon>Dreissenoidea</taxon>
        <taxon>Dreissenidae</taxon>
        <taxon>Dreissena</taxon>
    </lineage>
</organism>
<evidence type="ECO:0000313" key="2">
    <source>
        <dbReference type="Proteomes" id="UP000828390"/>
    </source>
</evidence>
<dbReference type="EMBL" id="JAIWYP010000015">
    <property type="protein sequence ID" value="KAH3702904.1"/>
    <property type="molecule type" value="Genomic_DNA"/>
</dbReference>
<reference evidence="1" key="1">
    <citation type="journal article" date="2019" name="bioRxiv">
        <title>The Genome of the Zebra Mussel, Dreissena polymorpha: A Resource for Invasive Species Research.</title>
        <authorList>
            <person name="McCartney M.A."/>
            <person name="Auch B."/>
            <person name="Kono T."/>
            <person name="Mallez S."/>
            <person name="Zhang Y."/>
            <person name="Obille A."/>
            <person name="Becker A."/>
            <person name="Abrahante J.E."/>
            <person name="Garbe J."/>
            <person name="Badalamenti J.P."/>
            <person name="Herman A."/>
            <person name="Mangelson H."/>
            <person name="Liachko I."/>
            <person name="Sullivan S."/>
            <person name="Sone E.D."/>
            <person name="Koren S."/>
            <person name="Silverstein K.A.T."/>
            <person name="Beckman K.B."/>
            <person name="Gohl D.M."/>
        </authorList>
    </citation>
    <scope>NUCLEOTIDE SEQUENCE</scope>
    <source>
        <strain evidence="1">Duluth1</strain>
        <tissue evidence="1">Whole animal</tissue>
    </source>
</reference>
<keyword evidence="2" id="KW-1185">Reference proteome</keyword>
<name>A0A9D4BNR3_DREPO</name>
<protein>
    <submittedName>
        <fullName evidence="1">Uncharacterized protein</fullName>
    </submittedName>
</protein>
<evidence type="ECO:0000313" key="1">
    <source>
        <dbReference type="EMBL" id="KAH3702904.1"/>
    </source>
</evidence>
<reference evidence="1" key="2">
    <citation type="submission" date="2020-11" db="EMBL/GenBank/DDBJ databases">
        <authorList>
            <person name="McCartney M.A."/>
            <person name="Auch B."/>
            <person name="Kono T."/>
            <person name="Mallez S."/>
            <person name="Becker A."/>
            <person name="Gohl D.M."/>
            <person name="Silverstein K.A.T."/>
            <person name="Koren S."/>
            <person name="Bechman K.B."/>
            <person name="Herman A."/>
            <person name="Abrahante J.E."/>
            <person name="Garbe J."/>
        </authorList>
    </citation>
    <scope>NUCLEOTIDE SEQUENCE</scope>
    <source>
        <strain evidence="1">Duluth1</strain>
        <tissue evidence="1">Whole animal</tissue>
    </source>
</reference>
<sequence>MLSPCCLRCRPQTRCLVPSPNSQCTLYCRPPAKRLKAESLLPQVHATDSVPGAQKVIQDFLTAFKCYELLNSTAEMQQGMYCLQVQ</sequence>
<comment type="caution">
    <text evidence="1">The sequence shown here is derived from an EMBL/GenBank/DDBJ whole genome shotgun (WGS) entry which is preliminary data.</text>
</comment>